<keyword evidence="2" id="KW-1185">Reference proteome</keyword>
<sequence>MRRFLEKIYYISYNFLEVLPQFYHTKAEPFSEWQRLGIELAKKDGLNLRDRLDFSSISKTILENRKINAMSQVEYYFCLFRYAFEQTNLAVTVPEESEVSKIISGQRNVSKDIIYLYQTVIGVTELENAIRKILNDVSDSDYVKEQIYRILWNDSSISQTKKQELSARYNHAAAFLSDVLLFALSRNFLPRNKKTAGSELILSDYLLDTRLPSVTRTFVGREKELQEIHEALQQEHSIFLEGIGGIGKSELAKCYAKRYGKYYSNVLYLRYHENLYRTILEMDFIDDSMEMSDDERFRNHYRFFKYLDNKSLVILDNFNSVPEEDFLFHAFLSMHFQVLVTTRSHIEEVPCYAVNEIENIGDLKQLFFAYAPDAQQEPEITEKIIEEIYRHTLTVELSAKTLKASGMSGKDFLQALRTEGLSISNPNKVILTKDNLSQKQRLYQHIQTLFQIQGLSPDALDTLRNMVLMPQNGISKILFHTWQGKSDWNITNDLIEYGWIQEDTVHNQIMLHPYLHEVLLLETAPSITKCGNLLKGIFENCILYGIDVPYYNELLNTIESIYQNIKLDDTVSATLFMDTTMAYLAKYGRMESVEQVLKLMMSMPDYGQNNRHTAICDCYAGYVEYMNGRYQKAKQHYLHGLELLEPFHPINADLISNLKNNLGQTYLALGDTQIALSAIEEAIFIRQSYGTVASHDTLVQGLSYAQLLAVNGKWREARKHLFSLIRCVKKTDGMHLFLAELYSTLAIIESKKLPEDSLNHYKKAKQALIDGYLPKNHPEIQQIEQEIQREEMLVRGLNGGKIHIIPRLPHK</sequence>
<accession>C6LJJ1</accession>
<dbReference type="AlphaFoldDB" id="C6LJJ1"/>
<comment type="caution">
    <text evidence="1">The sequence shown here is derived from an EMBL/GenBank/DDBJ whole genome shotgun (WGS) entry which is preliminary data.</text>
</comment>
<dbReference type="Gene3D" id="3.40.50.300">
    <property type="entry name" value="P-loop containing nucleotide triphosphate hydrolases"/>
    <property type="match status" value="1"/>
</dbReference>
<name>C6LJJ1_9FIRM</name>
<organism evidence="1 2">
    <name type="scientific">Marvinbryantia formatexigens DSM 14469</name>
    <dbReference type="NCBI Taxonomy" id="478749"/>
    <lineage>
        <taxon>Bacteria</taxon>
        <taxon>Bacillati</taxon>
        <taxon>Bacillota</taxon>
        <taxon>Clostridia</taxon>
        <taxon>Lachnospirales</taxon>
        <taxon>Lachnospiraceae</taxon>
        <taxon>Marvinbryantia</taxon>
    </lineage>
</organism>
<dbReference type="SUPFAM" id="SSF48452">
    <property type="entry name" value="TPR-like"/>
    <property type="match status" value="1"/>
</dbReference>
<dbReference type="PANTHER" id="PTHR47691:SF3">
    <property type="entry name" value="HTH-TYPE TRANSCRIPTIONAL REGULATOR RV0890C-RELATED"/>
    <property type="match status" value="1"/>
</dbReference>
<dbReference type="eggNOG" id="COG3903">
    <property type="taxonomic scope" value="Bacteria"/>
</dbReference>
<dbReference type="InterPro" id="IPR027417">
    <property type="entry name" value="P-loop_NTPase"/>
</dbReference>
<dbReference type="Proteomes" id="UP000005561">
    <property type="component" value="Unassembled WGS sequence"/>
</dbReference>
<dbReference type="EMBL" id="ACCL02000020">
    <property type="protein sequence ID" value="EET59305.1"/>
    <property type="molecule type" value="Genomic_DNA"/>
</dbReference>
<reference evidence="1" key="1">
    <citation type="submission" date="2009-07" db="EMBL/GenBank/DDBJ databases">
        <authorList>
            <person name="Weinstock G."/>
            <person name="Sodergren E."/>
            <person name="Clifton S."/>
            <person name="Fulton L."/>
            <person name="Fulton B."/>
            <person name="Courtney L."/>
            <person name="Fronick C."/>
            <person name="Harrison M."/>
            <person name="Strong C."/>
            <person name="Farmer C."/>
            <person name="Delahaunty K."/>
            <person name="Markovic C."/>
            <person name="Hall O."/>
            <person name="Minx P."/>
            <person name="Tomlinson C."/>
            <person name="Mitreva M."/>
            <person name="Nelson J."/>
            <person name="Hou S."/>
            <person name="Wollam A."/>
            <person name="Pepin K.H."/>
            <person name="Johnson M."/>
            <person name="Bhonagiri V."/>
            <person name="Nash W.E."/>
            <person name="Warren W."/>
            <person name="Chinwalla A."/>
            <person name="Mardis E.R."/>
            <person name="Wilson R.K."/>
        </authorList>
    </citation>
    <scope>NUCLEOTIDE SEQUENCE [LARGE SCALE GENOMIC DNA]</scope>
    <source>
        <strain evidence="1">DSM 14469</strain>
    </source>
</reference>
<dbReference type="STRING" id="168384.SAMN05660368_03136"/>
<dbReference type="PANTHER" id="PTHR47691">
    <property type="entry name" value="REGULATOR-RELATED"/>
    <property type="match status" value="1"/>
</dbReference>
<dbReference type="InterPro" id="IPR011990">
    <property type="entry name" value="TPR-like_helical_dom_sf"/>
</dbReference>
<dbReference type="SUPFAM" id="SSF52540">
    <property type="entry name" value="P-loop containing nucleoside triphosphate hydrolases"/>
    <property type="match status" value="1"/>
</dbReference>
<dbReference type="Gene3D" id="1.25.40.10">
    <property type="entry name" value="Tetratricopeptide repeat domain"/>
    <property type="match status" value="1"/>
</dbReference>
<proteinExistence type="predicted"/>
<protein>
    <submittedName>
        <fullName evidence="1">Tetratricopeptide repeat protein</fullName>
    </submittedName>
</protein>
<evidence type="ECO:0000313" key="2">
    <source>
        <dbReference type="Proteomes" id="UP000005561"/>
    </source>
</evidence>
<evidence type="ECO:0000313" key="1">
    <source>
        <dbReference type="EMBL" id="EET59305.1"/>
    </source>
</evidence>
<gene>
    <name evidence="1" type="ORF">BRYFOR_08828</name>
</gene>